<name>A0AAE2VEG6_9BACT</name>
<comment type="caution">
    <text evidence="1">The sequence shown here is derived from an EMBL/GenBank/DDBJ whole genome shotgun (WGS) entry which is preliminary data.</text>
</comment>
<evidence type="ECO:0000313" key="2">
    <source>
        <dbReference type="Proteomes" id="UP000634206"/>
    </source>
</evidence>
<dbReference type="EMBL" id="JAENIG010000008">
    <property type="protein sequence ID" value="MBK1855809.1"/>
    <property type="molecule type" value="Genomic_DNA"/>
</dbReference>
<sequence length="133" mass="14851">MHDISPTLGERFQSDKRSILEIEFELFPDRQGGMTTQEIQQYVDAAITANFENFTSESDEMMTSEGGDGRFLGKVYATRYAGLPVASYIFLAIGETEKKVQIVKLGNIECLQPGESDLDMLLEKELGVKKSES</sequence>
<proteinExistence type="predicted"/>
<accession>A0AAE2VEG6</accession>
<dbReference type="AlphaFoldDB" id="A0AAE2VEG6"/>
<protein>
    <submittedName>
        <fullName evidence="1">Uncharacterized protein</fullName>
    </submittedName>
</protein>
<gene>
    <name evidence="1" type="ORF">JIN83_12625</name>
</gene>
<organism evidence="1 2">
    <name type="scientific">Oceaniferula flava</name>
    <dbReference type="NCBI Taxonomy" id="2800421"/>
    <lineage>
        <taxon>Bacteria</taxon>
        <taxon>Pseudomonadati</taxon>
        <taxon>Verrucomicrobiota</taxon>
        <taxon>Verrucomicrobiia</taxon>
        <taxon>Verrucomicrobiales</taxon>
        <taxon>Verrucomicrobiaceae</taxon>
        <taxon>Oceaniferula</taxon>
    </lineage>
</organism>
<reference evidence="1" key="1">
    <citation type="submission" date="2021-01" db="EMBL/GenBank/DDBJ databases">
        <title>Modified the classification status of verrucomicrobia.</title>
        <authorList>
            <person name="Feng X."/>
        </authorList>
    </citation>
    <scope>NUCLEOTIDE SEQUENCE</scope>
    <source>
        <strain evidence="1">5K15</strain>
    </source>
</reference>
<dbReference type="RefSeq" id="WP_309490421.1">
    <property type="nucleotide sequence ID" value="NZ_JAENIG010000008.1"/>
</dbReference>
<evidence type="ECO:0000313" key="1">
    <source>
        <dbReference type="EMBL" id="MBK1855809.1"/>
    </source>
</evidence>
<dbReference type="Proteomes" id="UP000634206">
    <property type="component" value="Unassembled WGS sequence"/>
</dbReference>
<keyword evidence="2" id="KW-1185">Reference proteome</keyword>